<keyword evidence="1" id="KW-1133">Transmembrane helix</keyword>
<evidence type="ECO:0000256" key="1">
    <source>
        <dbReference type="SAM" id="Phobius"/>
    </source>
</evidence>
<protein>
    <recommendedName>
        <fullName evidence="4">Cadherin domain-containing protein</fullName>
    </recommendedName>
</protein>
<reference evidence="3" key="1">
    <citation type="journal article" date="2008" name="Nat. Genet.">
        <title>The Pristionchus pacificus genome provides a unique perspective on nematode lifestyle and parasitism.</title>
        <authorList>
            <person name="Dieterich C."/>
            <person name="Clifton S.W."/>
            <person name="Schuster L.N."/>
            <person name="Chinwalla A."/>
            <person name="Delehaunty K."/>
            <person name="Dinkelacker I."/>
            <person name="Fulton L."/>
            <person name="Fulton R."/>
            <person name="Godfrey J."/>
            <person name="Minx P."/>
            <person name="Mitreva M."/>
            <person name="Roeseler W."/>
            <person name="Tian H."/>
            <person name="Witte H."/>
            <person name="Yang S.P."/>
            <person name="Wilson R.K."/>
            <person name="Sommer R.J."/>
        </authorList>
    </citation>
    <scope>NUCLEOTIDE SEQUENCE [LARGE SCALE GENOMIC DNA]</scope>
    <source>
        <strain evidence="3">PS312</strain>
    </source>
</reference>
<evidence type="ECO:0000313" key="3">
    <source>
        <dbReference type="Proteomes" id="UP000005239"/>
    </source>
</evidence>
<proteinExistence type="predicted"/>
<dbReference type="AlphaFoldDB" id="A0A8R1V263"/>
<dbReference type="EnsemblMetazoa" id="PPA46495.1">
    <property type="protein sequence ID" value="PPA46495.1"/>
    <property type="gene ID" value="WBGene00304274"/>
</dbReference>
<sequence length="304" mass="33937">MDDPNAMDDMDVCVLARRGSSKEGTVLRFTILNEEKEKKKELFIPPHAHSIVLGKDGIYENSVFTMEKDEVEYKLKSVNFTRAEKSFIDSGMKKEDFSSLFVIDPSTARIIVDPIVRMKDNGFYDVTIEAMKDNETIGEFKREIHSVPSSSQVRLVFDMTTHELGRNLETSSVCVHVLLNSSLMPQSTAFSLLSLPPSDSPLTNLYHSYKVSNLGTCDASISVSSLISSSFSSSFIITSSIVSLLSFILISSILYVCCVLRERDRCRKMENSMNKESESPQMGAPGQFYSLTGTQAMITPYGLY</sequence>
<keyword evidence="3" id="KW-1185">Reference proteome</keyword>
<dbReference type="Proteomes" id="UP000005239">
    <property type="component" value="Unassembled WGS sequence"/>
</dbReference>
<name>A0A8R1V263_PRIPA</name>
<organism evidence="2 3">
    <name type="scientific">Pristionchus pacificus</name>
    <name type="common">Parasitic nematode worm</name>
    <dbReference type="NCBI Taxonomy" id="54126"/>
    <lineage>
        <taxon>Eukaryota</taxon>
        <taxon>Metazoa</taxon>
        <taxon>Ecdysozoa</taxon>
        <taxon>Nematoda</taxon>
        <taxon>Chromadorea</taxon>
        <taxon>Rhabditida</taxon>
        <taxon>Rhabditina</taxon>
        <taxon>Diplogasteromorpha</taxon>
        <taxon>Diplogasteroidea</taxon>
        <taxon>Neodiplogasteridae</taxon>
        <taxon>Pristionchus</taxon>
    </lineage>
</organism>
<feature type="transmembrane region" description="Helical" evidence="1">
    <location>
        <begin position="235"/>
        <end position="260"/>
    </location>
</feature>
<evidence type="ECO:0008006" key="4">
    <source>
        <dbReference type="Google" id="ProtNLM"/>
    </source>
</evidence>
<evidence type="ECO:0000313" key="2">
    <source>
        <dbReference type="EnsemblMetazoa" id="PPA46495.1"/>
    </source>
</evidence>
<reference evidence="2" key="2">
    <citation type="submission" date="2022-06" db="UniProtKB">
        <authorList>
            <consortium name="EnsemblMetazoa"/>
        </authorList>
    </citation>
    <scope>IDENTIFICATION</scope>
    <source>
        <strain evidence="2">PS312</strain>
    </source>
</reference>
<keyword evidence="1" id="KW-0472">Membrane</keyword>
<gene>
    <name evidence="2" type="primary">WBGene00304274</name>
</gene>
<accession>A0A8R1V263</accession>
<keyword evidence="1" id="KW-0812">Transmembrane</keyword>